<evidence type="ECO:0000313" key="2">
    <source>
        <dbReference type="EMBL" id="SER46804.1"/>
    </source>
</evidence>
<dbReference type="Pfam" id="PF04542">
    <property type="entry name" value="Sigma70_r2"/>
    <property type="match status" value="1"/>
</dbReference>
<dbReference type="SUPFAM" id="SSF88946">
    <property type="entry name" value="Sigma2 domain of RNA polymerase sigma factors"/>
    <property type="match status" value="1"/>
</dbReference>
<protein>
    <submittedName>
        <fullName evidence="2">RNA polymerase, sigma 30 subunit, SigH</fullName>
    </submittedName>
</protein>
<keyword evidence="3" id="KW-1185">Reference proteome</keyword>
<dbReference type="GO" id="GO:0006352">
    <property type="term" value="P:DNA-templated transcription initiation"/>
    <property type="evidence" value="ECO:0007669"/>
    <property type="project" value="InterPro"/>
</dbReference>
<accession>A0A1H9PF13</accession>
<dbReference type="EMBL" id="FOGF01000057">
    <property type="protein sequence ID" value="SER46804.1"/>
    <property type="molecule type" value="Genomic_DNA"/>
</dbReference>
<evidence type="ECO:0000313" key="3">
    <source>
        <dbReference type="Proteomes" id="UP000198556"/>
    </source>
</evidence>
<organism evidence="2 3">
    <name type="scientific">Granulicatella balaenopterae</name>
    <dbReference type="NCBI Taxonomy" id="137733"/>
    <lineage>
        <taxon>Bacteria</taxon>
        <taxon>Bacillati</taxon>
        <taxon>Bacillota</taxon>
        <taxon>Bacilli</taxon>
        <taxon>Lactobacillales</taxon>
        <taxon>Carnobacteriaceae</taxon>
        <taxon>Granulicatella</taxon>
    </lineage>
</organism>
<evidence type="ECO:0000259" key="1">
    <source>
        <dbReference type="Pfam" id="PF04542"/>
    </source>
</evidence>
<dbReference type="RefSeq" id="WP_089747965.1">
    <property type="nucleotide sequence ID" value="NZ_FOGF01000057.1"/>
</dbReference>
<dbReference type="InterPro" id="IPR013325">
    <property type="entry name" value="RNA_pol_sigma_r2"/>
</dbReference>
<dbReference type="InterPro" id="IPR007627">
    <property type="entry name" value="RNA_pol_sigma70_r2"/>
</dbReference>
<dbReference type="InterPro" id="IPR014284">
    <property type="entry name" value="RNA_pol_sigma-70_dom"/>
</dbReference>
<proteinExistence type="predicted"/>
<name>A0A1H9PF13_9LACT</name>
<feature type="domain" description="RNA polymerase sigma-70 region 2" evidence="1">
    <location>
        <begin position="23"/>
        <end position="91"/>
    </location>
</feature>
<sequence>MVLKDAEYYVDSYLSGRIDDAELVQGVEPLMRWVYLNHTISGVLEQEDFLQEARLLLLNSVQSFDKKYKVRFSTYYTKILKNFLCDELRKKHTQKQIPENLFVREDELVDVAAVHYGVASSSKGYYSENRLIIQENIEEYICSLSHFEKQILYQWLTLNEIEAEELIRPICQKNAYHRCRQKMLMYLQ</sequence>
<dbReference type="Gene3D" id="1.10.1740.10">
    <property type="match status" value="1"/>
</dbReference>
<reference evidence="2 3" key="1">
    <citation type="submission" date="2016-10" db="EMBL/GenBank/DDBJ databases">
        <authorList>
            <person name="de Groot N.N."/>
        </authorList>
    </citation>
    <scope>NUCLEOTIDE SEQUENCE [LARGE SCALE GENOMIC DNA]</scope>
    <source>
        <strain evidence="2 3">DSM 15827</strain>
    </source>
</reference>
<dbReference type="GO" id="GO:0003700">
    <property type="term" value="F:DNA-binding transcription factor activity"/>
    <property type="evidence" value="ECO:0007669"/>
    <property type="project" value="InterPro"/>
</dbReference>
<dbReference type="NCBIfam" id="TIGR02937">
    <property type="entry name" value="sigma70-ECF"/>
    <property type="match status" value="1"/>
</dbReference>
<gene>
    <name evidence="2" type="ORF">SAMN05421767_1576</name>
</gene>
<dbReference type="STRING" id="137733.SAMN05421767_1576"/>
<dbReference type="Proteomes" id="UP000198556">
    <property type="component" value="Unassembled WGS sequence"/>
</dbReference>
<dbReference type="OrthoDB" id="1767844at2"/>
<dbReference type="AlphaFoldDB" id="A0A1H9PF13"/>